<feature type="domain" description="DUF7726" evidence="2">
    <location>
        <begin position="49"/>
        <end position="80"/>
    </location>
</feature>
<dbReference type="Proteomes" id="UP000800038">
    <property type="component" value="Unassembled WGS sequence"/>
</dbReference>
<dbReference type="OrthoDB" id="2592504at2759"/>
<accession>A0A6A5SER7</accession>
<evidence type="ECO:0000313" key="4">
    <source>
        <dbReference type="Proteomes" id="UP000800038"/>
    </source>
</evidence>
<dbReference type="PANTHER" id="PTHR42339">
    <property type="entry name" value="HISTONE H1"/>
    <property type="match status" value="1"/>
</dbReference>
<dbReference type="AlphaFoldDB" id="A0A6A5SER7"/>
<dbReference type="EMBL" id="ML976102">
    <property type="protein sequence ID" value="KAF1938543.1"/>
    <property type="molecule type" value="Genomic_DNA"/>
</dbReference>
<keyword evidence="4" id="KW-1185">Reference proteome</keyword>
<feature type="chain" id="PRO_5025410335" description="DUF7726 domain-containing protein" evidence="1">
    <location>
        <begin position="31"/>
        <end position="82"/>
    </location>
</feature>
<proteinExistence type="predicted"/>
<protein>
    <recommendedName>
        <fullName evidence="2">DUF7726 domain-containing protein</fullName>
    </recommendedName>
</protein>
<name>A0A6A5SER7_9PLEO</name>
<evidence type="ECO:0000259" key="2">
    <source>
        <dbReference type="Pfam" id="PF24852"/>
    </source>
</evidence>
<sequence length="82" mass="8975">MCTCWLNATKLCCSVIKLTLLLSCYLAAAASKLHLDEVVLDGKMDDGVQVYDTCDEIRRKINAHLKIPGVTQASFLRAISSS</sequence>
<organism evidence="3 4">
    <name type="scientific">Clathrospora elynae</name>
    <dbReference type="NCBI Taxonomy" id="706981"/>
    <lineage>
        <taxon>Eukaryota</taxon>
        <taxon>Fungi</taxon>
        <taxon>Dikarya</taxon>
        <taxon>Ascomycota</taxon>
        <taxon>Pezizomycotina</taxon>
        <taxon>Dothideomycetes</taxon>
        <taxon>Pleosporomycetidae</taxon>
        <taxon>Pleosporales</taxon>
        <taxon>Diademaceae</taxon>
        <taxon>Clathrospora</taxon>
    </lineage>
</organism>
<reference evidence="3" key="1">
    <citation type="journal article" date="2020" name="Stud. Mycol.">
        <title>101 Dothideomycetes genomes: a test case for predicting lifestyles and emergence of pathogens.</title>
        <authorList>
            <person name="Haridas S."/>
            <person name="Albert R."/>
            <person name="Binder M."/>
            <person name="Bloem J."/>
            <person name="Labutti K."/>
            <person name="Salamov A."/>
            <person name="Andreopoulos B."/>
            <person name="Baker S."/>
            <person name="Barry K."/>
            <person name="Bills G."/>
            <person name="Bluhm B."/>
            <person name="Cannon C."/>
            <person name="Castanera R."/>
            <person name="Culley D."/>
            <person name="Daum C."/>
            <person name="Ezra D."/>
            <person name="Gonzalez J."/>
            <person name="Henrissat B."/>
            <person name="Kuo A."/>
            <person name="Liang C."/>
            <person name="Lipzen A."/>
            <person name="Lutzoni F."/>
            <person name="Magnuson J."/>
            <person name="Mondo S."/>
            <person name="Nolan M."/>
            <person name="Ohm R."/>
            <person name="Pangilinan J."/>
            <person name="Park H.-J."/>
            <person name="Ramirez L."/>
            <person name="Alfaro M."/>
            <person name="Sun H."/>
            <person name="Tritt A."/>
            <person name="Yoshinaga Y."/>
            <person name="Zwiers L.-H."/>
            <person name="Turgeon B."/>
            <person name="Goodwin S."/>
            <person name="Spatafora J."/>
            <person name="Crous P."/>
            <person name="Grigoriev I."/>
        </authorList>
    </citation>
    <scope>NUCLEOTIDE SEQUENCE</scope>
    <source>
        <strain evidence="3">CBS 161.51</strain>
    </source>
</reference>
<feature type="signal peptide" evidence="1">
    <location>
        <begin position="1"/>
        <end position="30"/>
    </location>
</feature>
<evidence type="ECO:0000256" key="1">
    <source>
        <dbReference type="SAM" id="SignalP"/>
    </source>
</evidence>
<dbReference type="InterPro" id="IPR056143">
    <property type="entry name" value="DUF7726"/>
</dbReference>
<dbReference type="PANTHER" id="PTHR42339:SF1">
    <property type="entry name" value="HISTONE H1"/>
    <property type="match status" value="1"/>
</dbReference>
<evidence type="ECO:0000313" key="3">
    <source>
        <dbReference type="EMBL" id="KAF1938543.1"/>
    </source>
</evidence>
<gene>
    <name evidence="3" type="ORF">EJ02DRAFT_473407</name>
</gene>
<dbReference type="Pfam" id="PF24852">
    <property type="entry name" value="DUF7726"/>
    <property type="match status" value="1"/>
</dbReference>
<keyword evidence="1" id="KW-0732">Signal</keyword>